<keyword evidence="6 10" id="KW-0297">G-protein coupled receptor</keyword>
<dbReference type="PROSITE" id="PS00237">
    <property type="entry name" value="G_PROTEIN_RECEP_F1_1"/>
    <property type="match status" value="1"/>
</dbReference>
<keyword evidence="13" id="KW-1185">Reference proteome</keyword>
<dbReference type="Pfam" id="PF00001">
    <property type="entry name" value="7tm_1"/>
    <property type="match status" value="1"/>
</dbReference>
<evidence type="ECO:0000256" key="2">
    <source>
        <dbReference type="ARBA" id="ARBA00010663"/>
    </source>
</evidence>
<dbReference type="SUPFAM" id="SSF81321">
    <property type="entry name" value="Family A G protein-coupled receptor-like"/>
    <property type="match status" value="1"/>
</dbReference>
<dbReference type="CDD" id="cd00637">
    <property type="entry name" value="7tm_classA_rhodopsin-like"/>
    <property type="match status" value="1"/>
</dbReference>
<organism evidence="13 14">
    <name type="scientific">Hydra vulgaris</name>
    <name type="common">Hydra</name>
    <name type="synonym">Hydra attenuata</name>
    <dbReference type="NCBI Taxonomy" id="6087"/>
    <lineage>
        <taxon>Eukaryota</taxon>
        <taxon>Metazoa</taxon>
        <taxon>Cnidaria</taxon>
        <taxon>Hydrozoa</taxon>
        <taxon>Hydroidolina</taxon>
        <taxon>Anthoathecata</taxon>
        <taxon>Aplanulata</taxon>
        <taxon>Hydridae</taxon>
        <taxon>Hydra</taxon>
    </lineage>
</organism>
<dbReference type="InterPro" id="IPR000276">
    <property type="entry name" value="GPCR_Rhodpsn"/>
</dbReference>
<dbReference type="InterPro" id="IPR000611">
    <property type="entry name" value="NPY_rcpt"/>
</dbReference>
<evidence type="ECO:0000259" key="12">
    <source>
        <dbReference type="PROSITE" id="PS50262"/>
    </source>
</evidence>
<comment type="subcellular location">
    <subcellularLocation>
        <location evidence="1">Cell membrane</location>
        <topology evidence="1">Multi-pass membrane protein</topology>
    </subcellularLocation>
</comment>
<evidence type="ECO:0000256" key="4">
    <source>
        <dbReference type="ARBA" id="ARBA00022692"/>
    </source>
</evidence>
<feature type="transmembrane region" description="Helical" evidence="11">
    <location>
        <begin position="133"/>
        <end position="153"/>
    </location>
</feature>
<gene>
    <name evidence="14" type="primary">LOC105847737</name>
</gene>
<keyword evidence="5 11" id="KW-1133">Transmembrane helix</keyword>
<keyword evidence="4 10" id="KW-0812">Transmembrane</keyword>
<evidence type="ECO:0000256" key="5">
    <source>
        <dbReference type="ARBA" id="ARBA00022989"/>
    </source>
</evidence>
<dbReference type="PRINTS" id="PR01012">
    <property type="entry name" value="NRPEPTIDEYR"/>
</dbReference>
<evidence type="ECO:0000256" key="1">
    <source>
        <dbReference type="ARBA" id="ARBA00004651"/>
    </source>
</evidence>
<evidence type="ECO:0000313" key="14">
    <source>
        <dbReference type="RefSeq" id="XP_065652490.1"/>
    </source>
</evidence>
<accession>A0ABM4BTK7</accession>
<keyword evidence="3" id="KW-1003">Cell membrane</keyword>
<dbReference type="RefSeq" id="XP_065652490.1">
    <property type="nucleotide sequence ID" value="XM_065796418.1"/>
</dbReference>
<dbReference type="SMART" id="SM01381">
    <property type="entry name" value="7TM_GPCR_Srsx"/>
    <property type="match status" value="1"/>
</dbReference>
<dbReference type="Proteomes" id="UP001652625">
    <property type="component" value="Chromosome 04"/>
</dbReference>
<evidence type="ECO:0000256" key="6">
    <source>
        <dbReference type="ARBA" id="ARBA00023040"/>
    </source>
</evidence>
<feature type="transmembrane region" description="Helical" evidence="11">
    <location>
        <begin position="20"/>
        <end position="42"/>
    </location>
</feature>
<dbReference type="PANTHER" id="PTHR24248">
    <property type="entry name" value="ADRENERGIC RECEPTOR-RELATED G-PROTEIN COUPLED RECEPTOR"/>
    <property type="match status" value="1"/>
</dbReference>
<reference evidence="14" key="1">
    <citation type="submission" date="2025-08" db="UniProtKB">
        <authorList>
            <consortium name="RefSeq"/>
        </authorList>
    </citation>
    <scope>IDENTIFICATION</scope>
</reference>
<dbReference type="Gene3D" id="1.20.1070.10">
    <property type="entry name" value="Rhodopsin 7-helix transmembrane proteins"/>
    <property type="match status" value="1"/>
</dbReference>
<sequence length="382" mass="43753">MATIDNSEIHDSKVIIAIKSLYLFICIFLGICGNSIVIIAIIKNKKLQTITNYFVLNLATTDLLFAVFEIPTIISTTISKKWLLGGFVCDGVGFLNSLFCTTSIWTLVMISINRFFNVAKATQIKKLYTKKRTIFIIIGVWMFSAIISFPPLVGWSEFKSGSNFCTINGKKSLSYSIFIALIAYILPSLFLSTLYLRIFFMLYKHEKTKMRGKINTAEFSEPIDAALLSFDNESASSVRNQTVNRKITSYDKKVLNYYCKYKKDVTISNNIENVCIIRNTANPEILNARENNNKRAIKKYFKEVRVTKMLMILVLCFFFCWTPVFVGSMLYSFNLDLKGFQVATFGIMFACLNCVLNPLIYSIMNRSFQKCVIQMWKTIILR</sequence>
<evidence type="ECO:0000256" key="9">
    <source>
        <dbReference type="ARBA" id="ARBA00023224"/>
    </source>
</evidence>
<evidence type="ECO:0000256" key="11">
    <source>
        <dbReference type="SAM" id="Phobius"/>
    </source>
</evidence>
<evidence type="ECO:0000313" key="13">
    <source>
        <dbReference type="Proteomes" id="UP001652625"/>
    </source>
</evidence>
<feature type="transmembrane region" description="Helical" evidence="11">
    <location>
        <begin position="173"/>
        <end position="203"/>
    </location>
</feature>
<evidence type="ECO:0000256" key="7">
    <source>
        <dbReference type="ARBA" id="ARBA00023136"/>
    </source>
</evidence>
<evidence type="ECO:0000256" key="10">
    <source>
        <dbReference type="RuleBase" id="RU000688"/>
    </source>
</evidence>
<comment type="similarity">
    <text evidence="2 10">Belongs to the G-protein coupled receptor 1 family.</text>
</comment>
<name>A0ABM4BTK7_HYDVU</name>
<feature type="transmembrane region" description="Helical" evidence="11">
    <location>
        <begin position="309"/>
        <end position="333"/>
    </location>
</feature>
<protein>
    <submittedName>
        <fullName evidence="14">Tyramine receptor Ser-2</fullName>
    </submittedName>
</protein>
<dbReference type="InterPro" id="IPR017452">
    <property type="entry name" value="GPCR_Rhodpsn_7TM"/>
</dbReference>
<evidence type="ECO:0000256" key="8">
    <source>
        <dbReference type="ARBA" id="ARBA00023170"/>
    </source>
</evidence>
<feature type="transmembrane region" description="Helical" evidence="11">
    <location>
        <begin position="54"/>
        <end position="74"/>
    </location>
</feature>
<keyword evidence="9 10" id="KW-0807">Transducer</keyword>
<dbReference type="PRINTS" id="PR00237">
    <property type="entry name" value="GPCRRHODOPSN"/>
</dbReference>
<proteinExistence type="inferred from homology"/>
<feature type="domain" description="G-protein coupled receptors family 1 profile" evidence="12">
    <location>
        <begin position="33"/>
        <end position="361"/>
    </location>
</feature>
<keyword evidence="7 11" id="KW-0472">Membrane</keyword>
<evidence type="ECO:0000256" key="3">
    <source>
        <dbReference type="ARBA" id="ARBA00022475"/>
    </source>
</evidence>
<feature type="transmembrane region" description="Helical" evidence="11">
    <location>
        <begin position="339"/>
        <end position="360"/>
    </location>
</feature>
<feature type="transmembrane region" description="Helical" evidence="11">
    <location>
        <begin position="94"/>
        <end position="112"/>
    </location>
</feature>
<dbReference type="GeneID" id="105847737"/>
<keyword evidence="8 10" id="KW-0675">Receptor</keyword>
<dbReference type="PROSITE" id="PS50262">
    <property type="entry name" value="G_PROTEIN_RECEP_F1_2"/>
    <property type="match status" value="1"/>
</dbReference>